<gene>
    <name evidence="1" type="ORF">SDC9_66298</name>
</gene>
<reference evidence="1" key="1">
    <citation type="submission" date="2019-08" db="EMBL/GenBank/DDBJ databases">
        <authorList>
            <person name="Kucharzyk K."/>
            <person name="Murdoch R.W."/>
            <person name="Higgins S."/>
            <person name="Loffler F."/>
        </authorList>
    </citation>
    <scope>NUCLEOTIDE SEQUENCE</scope>
</reference>
<comment type="caution">
    <text evidence="1">The sequence shown here is derived from an EMBL/GenBank/DDBJ whole genome shotgun (WGS) entry which is preliminary data.</text>
</comment>
<sequence>MRLSEDITTGTELLQYITLSKSMTLDFAGFTIHYKATGTDINHINGLFHSSSGVTLTPKGTGGVTFAGNYSSLAQVNPGGKIIVGAVLIRMQPKPKAA</sequence>
<protein>
    <submittedName>
        <fullName evidence="1">Uncharacterized protein</fullName>
    </submittedName>
</protein>
<evidence type="ECO:0000313" key="1">
    <source>
        <dbReference type="EMBL" id="MPM19871.1"/>
    </source>
</evidence>
<dbReference type="EMBL" id="VSSQ01003261">
    <property type="protein sequence ID" value="MPM19871.1"/>
    <property type="molecule type" value="Genomic_DNA"/>
</dbReference>
<proteinExistence type="predicted"/>
<accession>A0A644XW30</accession>
<organism evidence="1">
    <name type="scientific">bioreactor metagenome</name>
    <dbReference type="NCBI Taxonomy" id="1076179"/>
    <lineage>
        <taxon>unclassified sequences</taxon>
        <taxon>metagenomes</taxon>
        <taxon>ecological metagenomes</taxon>
    </lineage>
</organism>
<dbReference type="AlphaFoldDB" id="A0A644XW30"/>
<name>A0A644XW30_9ZZZZ</name>